<evidence type="ECO:0000313" key="2">
    <source>
        <dbReference type="Proteomes" id="UP000007437"/>
    </source>
</evidence>
<dbReference type="KEGG" id="brh:RBRH_02464"/>
<gene>
    <name evidence="1" type="ordered locus">RBRH_02464</name>
</gene>
<protein>
    <recommendedName>
        <fullName evidence="3">Transposase</fullName>
    </recommendedName>
</protein>
<accession>E5AT61</accession>
<proteinExistence type="predicted"/>
<reference evidence="1 2" key="1">
    <citation type="journal article" date="2011" name="J. Bacteriol.">
        <title>Complete genome sequence of Burkholderia rhizoxinica, an endosymbiont of Rhizopus microsporus.</title>
        <authorList>
            <person name="Lackner G."/>
            <person name="Moebius N."/>
            <person name="Partida-Martinez L."/>
            <person name="Hertweck C."/>
        </authorList>
    </citation>
    <scope>NUCLEOTIDE SEQUENCE [LARGE SCALE GENOMIC DNA]</scope>
    <source>
        <strain evidence="2">DSM 19002 / CIP 109453 / HKI 454</strain>
    </source>
</reference>
<name>E5AT61_MYCRK</name>
<sequence length="56" mass="6333">MRGRIRYAIEDMTELRLRVIRNACALSRRIRPWPRKVLQFKAISGISLGAAAHAAA</sequence>
<organism evidence="1 2">
    <name type="scientific">Mycetohabitans rhizoxinica (strain DSM 19002 / CIP 109453 / HKI 454)</name>
    <name type="common">Paraburkholderia rhizoxinica</name>
    <dbReference type="NCBI Taxonomy" id="882378"/>
    <lineage>
        <taxon>Bacteria</taxon>
        <taxon>Pseudomonadati</taxon>
        <taxon>Pseudomonadota</taxon>
        <taxon>Betaproteobacteria</taxon>
        <taxon>Burkholderiales</taxon>
        <taxon>Burkholderiaceae</taxon>
        <taxon>Mycetohabitans</taxon>
    </lineage>
</organism>
<dbReference type="Proteomes" id="UP000007437">
    <property type="component" value="Chromosome"/>
</dbReference>
<dbReference type="STRING" id="882378.RBRH_02464"/>
<evidence type="ECO:0000313" key="1">
    <source>
        <dbReference type="EMBL" id="CBW75735.1"/>
    </source>
</evidence>
<dbReference type="EMBL" id="FR687359">
    <property type="protein sequence ID" value="CBW75735.1"/>
    <property type="molecule type" value="Genomic_DNA"/>
</dbReference>
<evidence type="ECO:0008006" key="3">
    <source>
        <dbReference type="Google" id="ProtNLM"/>
    </source>
</evidence>
<dbReference type="AlphaFoldDB" id="E5AT61"/>
<dbReference type="HOGENOM" id="CLU_3005405_0_0_4"/>